<keyword evidence="3" id="KW-1185">Reference proteome</keyword>
<dbReference type="Proteomes" id="UP001054821">
    <property type="component" value="Chromosome 7"/>
</dbReference>
<evidence type="ECO:0000313" key="3">
    <source>
        <dbReference type="Proteomes" id="UP001054821"/>
    </source>
</evidence>
<accession>A0AAD4V6M4</accession>
<dbReference type="AlphaFoldDB" id="A0AAD4V6M4"/>
<name>A0AAD4V6M4_PRUDU</name>
<feature type="region of interest" description="Disordered" evidence="1">
    <location>
        <begin position="145"/>
        <end position="203"/>
    </location>
</feature>
<feature type="compositionally biased region" description="Basic and acidic residues" evidence="1">
    <location>
        <begin position="193"/>
        <end position="203"/>
    </location>
</feature>
<gene>
    <name evidence="2" type="ORF">L3X38_038591</name>
</gene>
<comment type="caution">
    <text evidence="2">The sequence shown here is derived from an EMBL/GenBank/DDBJ whole genome shotgun (WGS) entry which is preliminary data.</text>
</comment>
<protein>
    <submittedName>
        <fullName evidence="2">Uncharacterized protein</fullName>
    </submittedName>
</protein>
<reference evidence="2 3" key="1">
    <citation type="journal article" date="2022" name="G3 (Bethesda)">
        <title>Whole-genome sequence and methylome profiling of the almond [Prunus dulcis (Mill.) D.A. Webb] cultivar 'Nonpareil'.</title>
        <authorList>
            <person name="D'Amico-Willman K.M."/>
            <person name="Ouma W.Z."/>
            <person name="Meulia T."/>
            <person name="Sideli G.M."/>
            <person name="Gradziel T.M."/>
            <person name="Fresnedo-Ramirez J."/>
        </authorList>
    </citation>
    <scope>NUCLEOTIDE SEQUENCE [LARGE SCALE GENOMIC DNA]</scope>
    <source>
        <strain evidence="2">Clone GOH B32 T37-40</strain>
    </source>
</reference>
<proteinExistence type="predicted"/>
<dbReference type="EMBL" id="JAJFAZ020000007">
    <property type="protein sequence ID" value="KAI5318883.1"/>
    <property type="molecule type" value="Genomic_DNA"/>
</dbReference>
<feature type="compositionally biased region" description="Acidic residues" evidence="1">
    <location>
        <begin position="145"/>
        <end position="159"/>
    </location>
</feature>
<sequence>MRKTNPFLHTPLVSRPNPILQAEREVVRKLLELLQVSPHLHHEVIEFRLEILLDAVAEELREPPKHGESVSAREPDFLEVVDSGLELVLDAAGEERGVLVHLGNADALEEVEGGAEAGLDAAGKQSGASIEDAAEIGAVDAGLAEEEGEDGDDFGDSGGEDFGAHANEAAQLRGVEADGGEEEMDGGFYVGERGGEDRRVVVD</sequence>
<evidence type="ECO:0000313" key="2">
    <source>
        <dbReference type="EMBL" id="KAI5318883.1"/>
    </source>
</evidence>
<evidence type="ECO:0000256" key="1">
    <source>
        <dbReference type="SAM" id="MobiDB-lite"/>
    </source>
</evidence>
<organism evidence="2 3">
    <name type="scientific">Prunus dulcis</name>
    <name type="common">Almond</name>
    <name type="synonym">Amygdalus dulcis</name>
    <dbReference type="NCBI Taxonomy" id="3755"/>
    <lineage>
        <taxon>Eukaryota</taxon>
        <taxon>Viridiplantae</taxon>
        <taxon>Streptophyta</taxon>
        <taxon>Embryophyta</taxon>
        <taxon>Tracheophyta</taxon>
        <taxon>Spermatophyta</taxon>
        <taxon>Magnoliopsida</taxon>
        <taxon>eudicotyledons</taxon>
        <taxon>Gunneridae</taxon>
        <taxon>Pentapetalae</taxon>
        <taxon>rosids</taxon>
        <taxon>fabids</taxon>
        <taxon>Rosales</taxon>
        <taxon>Rosaceae</taxon>
        <taxon>Amygdaloideae</taxon>
        <taxon>Amygdaleae</taxon>
        <taxon>Prunus</taxon>
    </lineage>
</organism>